<evidence type="ECO:0000313" key="3">
    <source>
        <dbReference type="Proteomes" id="UP001211894"/>
    </source>
</evidence>
<dbReference type="RefSeq" id="WP_271340314.1">
    <property type="nucleotide sequence ID" value="NZ_JAQKAB010000004.1"/>
</dbReference>
<keyword evidence="3" id="KW-1185">Reference proteome</keyword>
<feature type="transmembrane region" description="Helical" evidence="1">
    <location>
        <begin position="12"/>
        <end position="36"/>
    </location>
</feature>
<reference evidence="2 3" key="1">
    <citation type="submission" date="2023-01" db="EMBL/GenBank/DDBJ databases">
        <title>Bacillus changyiensis sp. nov., isolated from a coastal deposit.</title>
        <authorList>
            <person name="Xiao G."/>
            <person name="Lai Q."/>
            <person name="Hu Z."/>
            <person name="Shao Z."/>
        </authorList>
    </citation>
    <scope>NUCLEOTIDE SEQUENCE [LARGE SCALE GENOMIC DNA]</scope>
    <source>
        <strain evidence="2 3">CLL-7-23</strain>
    </source>
</reference>
<name>A0ABT4X2P0_9BACI</name>
<keyword evidence="1" id="KW-0812">Transmembrane</keyword>
<proteinExistence type="predicted"/>
<keyword evidence="1" id="KW-0472">Membrane</keyword>
<sequence length="47" mass="5494">MSAEVFVECTQYAICAILRAQFAYGLTIFLLISIMMEYYEWGSFKNQ</sequence>
<evidence type="ECO:0000256" key="1">
    <source>
        <dbReference type="SAM" id="Phobius"/>
    </source>
</evidence>
<evidence type="ECO:0000313" key="2">
    <source>
        <dbReference type="EMBL" id="MDA7026455.1"/>
    </source>
</evidence>
<accession>A0ABT4X2P0</accession>
<dbReference type="EMBL" id="JAQKAB010000004">
    <property type="protein sequence ID" value="MDA7026455.1"/>
    <property type="molecule type" value="Genomic_DNA"/>
</dbReference>
<gene>
    <name evidence="2" type="ORF">PJ311_07470</name>
</gene>
<organism evidence="2 3">
    <name type="scientific">Bacillus changyiensis</name>
    <dbReference type="NCBI Taxonomy" id="3004103"/>
    <lineage>
        <taxon>Bacteria</taxon>
        <taxon>Bacillati</taxon>
        <taxon>Bacillota</taxon>
        <taxon>Bacilli</taxon>
        <taxon>Bacillales</taxon>
        <taxon>Bacillaceae</taxon>
        <taxon>Bacillus</taxon>
    </lineage>
</organism>
<protein>
    <submittedName>
        <fullName evidence="2">Uncharacterized protein</fullName>
    </submittedName>
</protein>
<keyword evidence="1" id="KW-1133">Transmembrane helix</keyword>
<comment type="caution">
    <text evidence="2">The sequence shown here is derived from an EMBL/GenBank/DDBJ whole genome shotgun (WGS) entry which is preliminary data.</text>
</comment>
<dbReference type="Proteomes" id="UP001211894">
    <property type="component" value="Unassembled WGS sequence"/>
</dbReference>